<dbReference type="RefSeq" id="WP_085878443.1">
    <property type="nucleotide sequence ID" value="NZ_FWFZ01000006.1"/>
</dbReference>
<keyword evidence="2" id="KW-0732">Signal</keyword>
<dbReference type="Pfam" id="PF01464">
    <property type="entry name" value="SLT"/>
    <property type="match status" value="1"/>
</dbReference>
<evidence type="ECO:0000256" key="2">
    <source>
        <dbReference type="SAM" id="SignalP"/>
    </source>
</evidence>
<dbReference type="InterPro" id="IPR008258">
    <property type="entry name" value="Transglycosylase_SLT_dom_1"/>
</dbReference>
<reference evidence="4 5" key="1">
    <citation type="submission" date="2017-03" db="EMBL/GenBank/DDBJ databases">
        <authorList>
            <person name="Afonso C.L."/>
            <person name="Miller P.J."/>
            <person name="Scott M.A."/>
            <person name="Spackman E."/>
            <person name="Goraichik I."/>
            <person name="Dimitrov K.M."/>
            <person name="Suarez D.L."/>
            <person name="Swayne D.E."/>
        </authorList>
    </citation>
    <scope>NUCLEOTIDE SEQUENCE [LARGE SCALE GENOMIC DNA]</scope>
    <source>
        <strain evidence="4 5">CECT 7023</strain>
    </source>
</reference>
<dbReference type="InterPro" id="IPR023346">
    <property type="entry name" value="Lysozyme-like_dom_sf"/>
</dbReference>
<sequence length="193" mass="20948">MRLSLSALALAAMTTLTACAAMAPEPTPEPVVATMRWDHRPEASEWTQASFAALQTDSAPLVDIVPGDIETWCPKYLEGSRTERAAFWTGLMSALAKHESTWNPEAVGGGGRWFGLVQIDPSTARGYGCEARTGSALRDGASNLTCAFRIASSQVARYGTVSRGMRDWGPFHSASKRQDMRDWVSNQPYCSAE</sequence>
<feature type="chain" id="PRO_5013209707" evidence="2">
    <location>
        <begin position="21"/>
        <end position="193"/>
    </location>
</feature>
<name>A0A1Y5SL73_9RHOB</name>
<protein>
    <submittedName>
        <fullName evidence="4">Transglycosylase SLT domain protein</fullName>
    </submittedName>
</protein>
<feature type="signal peptide" evidence="2">
    <location>
        <begin position="1"/>
        <end position="20"/>
    </location>
</feature>
<evidence type="ECO:0000313" key="5">
    <source>
        <dbReference type="Proteomes" id="UP000193900"/>
    </source>
</evidence>
<proteinExistence type="inferred from homology"/>
<dbReference type="EMBL" id="FWFZ01000006">
    <property type="protein sequence ID" value="SLN40245.1"/>
    <property type="molecule type" value="Genomic_DNA"/>
</dbReference>
<feature type="domain" description="Transglycosylase SLT" evidence="3">
    <location>
        <begin position="82"/>
        <end position="160"/>
    </location>
</feature>
<evidence type="ECO:0000256" key="1">
    <source>
        <dbReference type="ARBA" id="ARBA00009387"/>
    </source>
</evidence>
<organism evidence="4 5">
    <name type="scientific">Roseisalinus antarcticus</name>
    <dbReference type="NCBI Taxonomy" id="254357"/>
    <lineage>
        <taxon>Bacteria</taxon>
        <taxon>Pseudomonadati</taxon>
        <taxon>Pseudomonadota</taxon>
        <taxon>Alphaproteobacteria</taxon>
        <taxon>Rhodobacterales</taxon>
        <taxon>Roseobacteraceae</taxon>
        <taxon>Roseisalinus</taxon>
    </lineage>
</organism>
<dbReference type="AlphaFoldDB" id="A0A1Y5SL73"/>
<dbReference type="PROSITE" id="PS51257">
    <property type="entry name" value="PROKAR_LIPOPROTEIN"/>
    <property type="match status" value="1"/>
</dbReference>
<evidence type="ECO:0000313" key="4">
    <source>
        <dbReference type="EMBL" id="SLN40245.1"/>
    </source>
</evidence>
<evidence type="ECO:0000259" key="3">
    <source>
        <dbReference type="Pfam" id="PF01464"/>
    </source>
</evidence>
<keyword evidence="5" id="KW-1185">Reference proteome</keyword>
<accession>A0A1Y5SL73</accession>
<dbReference type="OrthoDB" id="5763339at2"/>
<dbReference type="Gene3D" id="1.10.530.10">
    <property type="match status" value="1"/>
</dbReference>
<comment type="similarity">
    <text evidence="1">Belongs to the virb1 family.</text>
</comment>
<dbReference type="Proteomes" id="UP000193900">
    <property type="component" value="Unassembled WGS sequence"/>
</dbReference>
<gene>
    <name evidence="4" type="ORF">ROA7023_01562</name>
</gene>
<dbReference type="SUPFAM" id="SSF53955">
    <property type="entry name" value="Lysozyme-like"/>
    <property type="match status" value="1"/>
</dbReference>